<proteinExistence type="predicted"/>
<organism evidence="2 3">
    <name type="scientific">Leptothoe spongobia TAU-MAC 1115</name>
    <dbReference type="NCBI Taxonomy" id="1967444"/>
    <lineage>
        <taxon>Bacteria</taxon>
        <taxon>Bacillati</taxon>
        <taxon>Cyanobacteriota</taxon>
        <taxon>Cyanophyceae</taxon>
        <taxon>Nodosilineales</taxon>
        <taxon>Cymatolegaceae</taxon>
        <taxon>Leptothoe</taxon>
        <taxon>Leptothoe spongobia</taxon>
    </lineage>
</organism>
<keyword evidence="3" id="KW-1185">Reference proteome</keyword>
<evidence type="ECO:0000259" key="1">
    <source>
        <dbReference type="Pfam" id="PF01609"/>
    </source>
</evidence>
<accession>A0A947DIQ1</accession>
<dbReference type="AlphaFoldDB" id="A0A947DIQ1"/>
<gene>
    <name evidence="2" type="ORF">IXB50_18285</name>
</gene>
<reference evidence="2" key="1">
    <citation type="submission" date="2020-11" db="EMBL/GenBank/DDBJ databases">
        <authorList>
            <person name="Konstantinou D."/>
            <person name="Gkelis S."/>
            <person name="Popin R."/>
            <person name="Fewer D."/>
            <person name="Sivonen K."/>
        </authorList>
    </citation>
    <scope>NUCLEOTIDE SEQUENCE</scope>
    <source>
        <strain evidence="2">TAU-MAC 1115</strain>
    </source>
</reference>
<dbReference type="PANTHER" id="PTHR34614">
    <property type="match status" value="1"/>
</dbReference>
<dbReference type="PANTHER" id="PTHR34614:SF2">
    <property type="entry name" value="TRANSPOSASE IS4-LIKE DOMAIN-CONTAINING PROTEIN"/>
    <property type="match status" value="1"/>
</dbReference>
<dbReference type="InterPro" id="IPR002559">
    <property type="entry name" value="Transposase_11"/>
</dbReference>
<protein>
    <submittedName>
        <fullName evidence="2">IS1634 family transposase</fullName>
    </submittedName>
</protein>
<evidence type="ECO:0000313" key="3">
    <source>
        <dbReference type="Proteomes" id="UP000717364"/>
    </source>
</evidence>
<name>A0A947DIQ1_9CYAN</name>
<dbReference type="GO" id="GO:0006313">
    <property type="term" value="P:DNA transposition"/>
    <property type="evidence" value="ECO:0007669"/>
    <property type="project" value="InterPro"/>
</dbReference>
<dbReference type="NCBIfam" id="NF033559">
    <property type="entry name" value="transpos_IS1634"/>
    <property type="match status" value="1"/>
</dbReference>
<dbReference type="RefSeq" id="WP_246564686.1">
    <property type="nucleotide sequence ID" value="NZ_JADOES010000044.1"/>
</dbReference>
<comment type="caution">
    <text evidence="2">The sequence shown here is derived from an EMBL/GenBank/DDBJ whole genome shotgun (WGS) entry which is preliminary data.</text>
</comment>
<evidence type="ECO:0000313" key="2">
    <source>
        <dbReference type="EMBL" id="MBT9317374.1"/>
    </source>
</evidence>
<dbReference type="GO" id="GO:0003677">
    <property type="term" value="F:DNA binding"/>
    <property type="evidence" value="ECO:0007669"/>
    <property type="project" value="InterPro"/>
</dbReference>
<dbReference type="Pfam" id="PF01609">
    <property type="entry name" value="DDE_Tnp_1"/>
    <property type="match status" value="1"/>
</dbReference>
<reference evidence="2" key="2">
    <citation type="journal article" date="2021" name="Mar. Drugs">
        <title>Genome Reduction and Secondary Metabolism of the Marine Sponge-Associated Cyanobacterium Leptothoe.</title>
        <authorList>
            <person name="Konstantinou D."/>
            <person name="Popin R.V."/>
            <person name="Fewer D.P."/>
            <person name="Sivonen K."/>
            <person name="Gkelis S."/>
        </authorList>
    </citation>
    <scope>NUCLEOTIDE SEQUENCE</scope>
    <source>
        <strain evidence="2">TAU-MAC 1115</strain>
    </source>
</reference>
<dbReference type="Proteomes" id="UP000717364">
    <property type="component" value="Unassembled WGS sequence"/>
</dbReference>
<sequence length="574" mass="65242">MLAPQPRTTSERSDDIPLIIYRLLELDLPDILDEALPSPHGNRQGLSYGQLSVVFLSYIMSQADHRLCAVEDWVNDHRQTLGWATGWSIGAKDASDDRLGALVEVIGSGVDPREQIECQLGQTMIQAYELPTEVARCDTSSFSVYHQVDEDAEATSLLRFGHSKDHRSDLRQYRQLLGTVDPAGIPLVSETLAGNGADDPVYVPTWHRLAEVIGHKRFIYIADSKAASHQTRVHLSKAGGLYCFPLPKTGHTPRLLKHWVLNAPETLQEIRLSNSDETDPPVGVGFEIDLEKLEYTAETDELFHWPERSLVVRSDALARRHQKSLHQRLDKAEDALSKLANKRHKDHCTLKNKVQAILKRYRVNDYMSTDISTEMVTRYKGRGRPSRNDPTGKIVEPRFRLSFERQVDAITEAEQLAGWRIYVTNASVEQLSLSQAVAYYRDQWQLEHGFHRFKRGQLPALPIYLCNEARIVGLMFLLTIALRCFTLIDLQVRQQLDIQKQELAGLYAGNPKRKTNRPTAEQLLKAFEGITLYHHRDGSFEMTPLSDLQRRILELMKIPDAIYALPDPFIPNST</sequence>
<dbReference type="EMBL" id="JADOES010000044">
    <property type="protein sequence ID" value="MBT9317374.1"/>
    <property type="molecule type" value="Genomic_DNA"/>
</dbReference>
<dbReference type="InterPro" id="IPR047654">
    <property type="entry name" value="IS1634_transpos"/>
</dbReference>
<feature type="domain" description="Transposase IS4-like" evidence="1">
    <location>
        <begin position="171"/>
        <end position="482"/>
    </location>
</feature>
<dbReference type="GO" id="GO:0004803">
    <property type="term" value="F:transposase activity"/>
    <property type="evidence" value="ECO:0007669"/>
    <property type="project" value="InterPro"/>
</dbReference>